<proteinExistence type="inferred from homology"/>
<protein>
    <submittedName>
        <fullName evidence="7">Hydroxymethylglutaryl-CoA lyase</fullName>
    </submittedName>
</protein>
<comment type="similarity">
    <text evidence="1">Belongs to the HMG-CoA lyase family.</text>
</comment>
<dbReference type="InterPro" id="IPR002034">
    <property type="entry name" value="AIPM/Hcit_synth_CS"/>
</dbReference>
<dbReference type="NCBIfam" id="NF004283">
    <property type="entry name" value="PRK05692.1"/>
    <property type="match status" value="1"/>
</dbReference>
<evidence type="ECO:0000256" key="3">
    <source>
        <dbReference type="ARBA" id="ARBA00022723"/>
    </source>
</evidence>
<sequence length="305" mass="31355">MSAPTVEIVEVALRDGLQNEPVVLPTADKLRLLDGLLAAGARRLEIASFVHPRLVPAMADAEAVLAGARRLPGVTYAGLVLNRRGLERALAAGVDEIDVVVCASDTFSRRNQNAGTEESMAEALEIVADARAAGLAATVTIATAFGCPFEGEIDPARVLGLARRALDAGAGEIAFADTIGCGVPDQVAHLASAVREWGNPAGLRFHFHNTRNTGYANAWAAVEHGATALDASVGGIGGCPFAPRATGNVATEDLAYLLARSGLATGLDLDALCALSGTVGELLGKQVPALLPRAGTFPPSRVDVP</sequence>
<name>A0A1M6XJY6_PSETH</name>
<keyword evidence="8" id="KW-1185">Reference proteome</keyword>
<evidence type="ECO:0000313" key="8">
    <source>
        <dbReference type="Proteomes" id="UP000184363"/>
    </source>
</evidence>
<evidence type="ECO:0000259" key="6">
    <source>
        <dbReference type="PROSITE" id="PS50991"/>
    </source>
</evidence>
<dbReference type="InterPro" id="IPR043594">
    <property type="entry name" value="HMGL"/>
</dbReference>
<evidence type="ECO:0000256" key="2">
    <source>
        <dbReference type="ARBA" id="ARBA00022679"/>
    </source>
</evidence>
<dbReference type="GO" id="GO:0046912">
    <property type="term" value="F:acyltransferase activity, acyl groups converted into alkyl on transfer"/>
    <property type="evidence" value="ECO:0007669"/>
    <property type="project" value="InterPro"/>
</dbReference>
<dbReference type="PROSITE" id="PS00815">
    <property type="entry name" value="AIPM_HOMOCIT_SYNTH_1"/>
    <property type="match status" value="1"/>
</dbReference>
<dbReference type="InterPro" id="IPR000891">
    <property type="entry name" value="PYR_CT"/>
</dbReference>
<dbReference type="GO" id="GO:0046872">
    <property type="term" value="F:metal ion binding"/>
    <property type="evidence" value="ECO:0007669"/>
    <property type="project" value="UniProtKB-KW"/>
</dbReference>
<dbReference type="Gene3D" id="3.20.20.70">
    <property type="entry name" value="Aldolase class I"/>
    <property type="match status" value="1"/>
</dbReference>
<dbReference type="EMBL" id="FRAP01000017">
    <property type="protein sequence ID" value="SHL06169.1"/>
    <property type="molecule type" value="Genomic_DNA"/>
</dbReference>
<evidence type="ECO:0000256" key="4">
    <source>
        <dbReference type="ARBA" id="ARBA00023239"/>
    </source>
</evidence>
<organism evidence="7 8">
    <name type="scientific">Pseudonocardia thermophila</name>
    <dbReference type="NCBI Taxonomy" id="1848"/>
    <lineage>
        <taxon>Bacteria</taxon>
        <taxon>Bacillati</taxon>
        <taxon>Actinomycetota</taxon>
        <taxon>Actinomycetes</taxon>
        <taxon>Pseudonocardiales</taxon>
        <taxon>Pseudonocardiaceae</taxon>
        <taxon>Pseudonocardia</taxon>
    </lineage>
</organism>
<accession>A0A1M6XJY6</accession>
<dbReference type="Pfam" id="PF00682">
    <property type="entry name" value="HMGL-like"/>
    <property type="match status" value="1"/>
</dbReference>
<evidence type="ECO:0000256" key="5">
    <source>
        <dbReference type="RuleBase" id="RU003523"/>
    </source>
</evidence>
<reference evidence="7 8" key="1">
    <citation type="submission" date="2016-11" db="EMBL/GenBank/DDBJ databases">
        <authorList>
            <person name="Jaros S."/>
            <person name="Januszkiewicz K."/>
            <person name="Wedrychowicz H."/>
        </authorList>
    </citation>
    <scope>NUCLEOTIDE SEQUENCE [LARGE SCALE GENOMIC DNA]</scope>
    <source>
        <strain evidence="7 8">DSM 43832</strain>
    </source>
</reference>
<comment type="similarity">
    <text evidence="5">Belongs to the alpha-IPM synthase/homocitrate synthase family.</text>
</comment>
<dbReference type="RefSeq" id="WP_073458863.1">
    <property type="nucleotide sequence ID" value="NZ_CALGVN010000050.1"/>
</dbReference>
<feature type="domain" description="Pyruvate carboxyltransferase" evidence="6">
    <location>
        <begin position="6"/>
        <end position="273"/>
    </location>
</feature>
<dbReference type="InterPro" id="IPR013785">
    <property type="entry name" value="Aldolase_TIM"/>
</dbReference>
<keyword evidence="3" id="KW-0479">Metal-binding</keyword>
<dbReference type="AlphaFoldDB" id="A0A1M6XJY6"/>
<dbReference type="PANTHER" id="PTHR42738:SF7">
    <property type="entry name" value="HYDROXYMETHYLGLUTARYL-COA LYASE"/>
    <property type="match status" value="1"/>
</dbReference>
<keyword evidence="2 5" id="KW-0808">Transferase</keyword>
<dbReference type="GO" id="GO:0006552">
    <property type="term" value="P:L-leucine catabolic process"/>
    <property type="evidence" value="ECO:0007669"/>
    <property type="project" value="TreeGrafter"/>
</dbReference>
<dbReference type="PANTHER" id="PTHR42738">
    <property type="entry name" value="HYDROXYMETHYLGLUTARYL-COA LYASE"/>
    <property type="match status" value="1"/>
</dbReference>
<gene>
    <name evidence="7" type="ORF">SAMN05443637_11740</name>
</gene>
<evidence type="ECO:0000256" key="1">
    <source>
        <dbReference type="ARBA" id="ARBA00009405"/>
    </source>
</evidence>
<dbReference type="GO" id="GO:0004419">
    <property type="term" value="F:hydroxymethylglutaryl-CoA lyase activity"/>
    <property type="evidence" value="ECO:0007669"/>
    <property type="project" value="TreeGrafter"/>
</dbReference>
<keyword evidence="4 7" id="KW-0456">Lyase</keyword>
<dbReference type="GO" id="GO:0046951">
    <property type="term" value="P:ketone body biosynthetic process"/>
    <property type="evidence" value="ECO:0007669"/>
    <property type="project" value="TreeGrafter"/>
</dbReference>
<dbReference type="SUPFAM" id="SSF51569">
    <property type="entry name" value="Aldolase"/>
    <property type="match status" value="1"/>
</dbReference>
<dbReference type="Proteomes" id="UP000184363">
    <property type="component" value="Unassembled WGS sequence"/>
</dbReference>
<dbReference type="OrthoDB" id="9784013at2"/>
<dbReference type="STRING" id="1848.SAMN05443637_11740"/>
<evidence type="ECO:0000313" key="7">
    <source>
        <dbReference type="EMBL" id="SHL06169.1"/>
    </source>
</evidence>
<dbReference type="CDD" id="cd07938">
    <property type="entry name" value="DRE_TIM_HMGL"/>
    <property type="match status" value="1"/>
</dbReference>
<dbReference type="PROSITE" id="PS50991">
    <property type="entry name" value="PYR_CT"/>
    <property type="match status" value="1"/>
</dbReference>